<evidence type="ECO:0000313" key="12">
    <source>
        <dbReference type="Proteomes" id="UP001497512"/>
    </source>
</evidence>
<evidence type="ECO:0000313" key="11">
    <source>
        <dbReference type="EMBL" id="CAK9233584.1"/>
    </source>
</evidence>
<feature type="transmembrane region" description="Helical" evidence="10">
    <location>
        <begin position="267"/>
        <end position="289"/>
    </location>
</feature>
<evidence type="ECO:0008006" key="13">
    <source>
        <dbReference type="Google" id="ProtNLM"/>
    </source>
</evidence>
<dbReference type="PANTHER" id="PTHR22601">
    <property type="entry name" value="ISP4 LIKE PROTEIN"/>
    <property type="match status" value="1"/>
</dbReference>
<organism evidence="11 12">
    <name type="scientific">Sphagnum troendelagicum</name>
    <dbReference type="NCBI Taxonomy" id="128251"/>
    <lineage>
        <taxon>Eukaryota</taxon>
        <taxon>Viridiplantae</taxon>
        <taxon>Streptophyta</taxon>
        <taxon>Embryophyta</taxon>
        <taxon>Bryophyta</taxon>
        <taxon>Sphagnophytina</taxon>
        <taxon>Sphagnopsida</taxon>
        <taxon>Sphagnales</taxon>
        <taxon>Sphagnaceae</taxon>
        <taxon>Sphagnum</taxon>
    </lineage>
</organism>
<keyword evidence="7 10" id="KW-1133">Transmembrane helix</keyword>
<evidence type="ECO:0000256" key="3">
    <source>
        <dbReference type="ARBA" id="ARBA00022448"/>
    </source>
</evidence>
<evidence type="ECO:0000256" key="6">
    <source>
        <dbReference type="ARBA" id="ARBA00022927"/>
    </source>
</evidence>
<dbReference type="NCBIfam" id="TIGR00728">
    <property type="entry name" value="OPT_sfam"/>
    <property type="match status" value="1"/>
</dbReference>
<comment type="similarity">
    <text evidence="2">Belongs to the oligopeptide OPT transporter (TC 2.A.67.1) family.</text>
</comment>
<protein>
    <recommendedName>
        <fullName evidence="13">Oligopeptide transporter</fullName>
    </recommendedName>
</protein>
<evidence type="ECO:0000256" key="10">
    <source>
        <dbReference type="SAM" id="Phobius"/>
    </source>
</evidence>
<feature type="transmembrane region" description="Helical" evidence="10">
    <location>
        <begin position="168"/>
        <end position="192"/>
    </location>
</feature>
<evidence type="ECO:0000256" key="1">
    <source>
        <dbReference type="ARBA" id="ARBA00004141"/>
    </source>
</evidence>
<accession>A0ABP0UYY3</accession>
<dbReference type="InterPro" id="IPR004813">
    <property type="entry name" value="OPT"/>
</dbReference>
<feature type="region of interest" description="Disordered" evidence="9">
    <location>
        <begin position="17"/>
        <end position="38"/>
    </location>
</feature>
<feature type="transmembrane region" description="Helical" evidence="10">
    <location>
        <begin position="301"/>
        <end position="324"/>
    </location>
</feature>
<evidence type="ECO:0000256" key="9">
    <source>
        <dbReference type="SAM" id="MobiDB-lite"/>
    </source>
</evidence>
<gene>
    <name evidence="11" type="ORF">CSSPTR1EN2_LOCUS21559</name>
</gene>
<evidence type="ECO:0000256" key="2">
    <source>
        <dbReference type="ARBA" id="ARBA00005484"/>
    </source>
</evidence>
<name>A0ABP0UYY3_9BRYO</name>
<feature type="transmembrane region" description="Helical" evidence="10">
    <location>
        <begin position="514"/>
        <end position="531"/>
    </location>
</feature>
<feature type="transmembrane region" description="Helical" evidence="10">
    <location>
        <begin position="664"/>
        <end position="681"/>
    </location>
</feature>
<proteinExistence type="inferred from homology"/>
<keyword evidence="5" id="KW-0571">Peptide transport</keyword>
<feature type="transmembrane region" description="Helical" evidence="10">
    <location>
        <begin position="543"/>
        <end position="571"/>
    </location>
</feature>
<reference evidence="11" key="1">
    <citation type="submission" date="2024-02" db="EMBL/GenBank/DDBJ databases">
        <authorList>
            <consortium name="ELIXIR-Norway"/>
            <consortium name="Elixir Norway"/>
        </authorList>
    </citation>
    <scope>NUCLEOTIDE SEQUENCE</scope>
</reference>
<feature type="transmembrane region" description="Helical" evidence="10">
    <location>
        <begin position="431"/>
        <end position="452"/>
    </location>
</feature>
<feature type="transmembrane region" description="Helical" evidence="10">
    <location>
        <begin position="642"/>
        <end position="658"/>
    </location>
</feature>
<dbReference type="EMBL" id="OZ019900">
    <property type="protein sequence ID" value="CAK9233584.1"/>
    <property type="molecule type" value="Genomic_DNA"/>
</dbReference>
<keyword evidence="8 10" id="KW-0472">Membrane</keyword>
<keyword evidence="3" id="KW-0813">Transport</keyword>
<feature type="transmembrane region" description="Helical" evidence="10">
    <location>
        <begin position="59"/>
        <end position="79"/>
    </location>
</feature>
<dbReference type="NCBIfam" id="TIGR00727">
    <property type="entry name" value="ISP4_OPT"/>
    <property type="match status" value="1"/>
</dbReference>
<feature type="transmembrane region" description="Helical" evidence="10">
    <location>
        <begin position="458"/>
        <end position="479"/>
    </location>
</feature>
<keyword evidence="12" id="KW-1185">Reference proteome</keyword>
<feature type="transmembrane region" description="Helical" evidence="10">
    <location>
        <begin position="226"/>
        <end position="247"/>
    </location>
</feature>
<sequence length="750" mass="83985">MKKGDTEDLDATALGYDIGYNSHGQKDKDIQEPDDQSPIEEVALTVATTDDTTMPVYTFRMWTLGIISCVLLAFLNQFFSYRIEPLQVTALSAQIATLPLGRLMATFLPSTVWKVPFTNWRGSLNPGPFNMKEHVLITIFANAGAGGAYAINIVTIVKVFYKRRMTFFVGLLITITTQMIGYGWAGIFQGYLVKPAHMWWPANLVQVSLFRTMHDKDVRVKGGLTRFQFFLIALTCSYCYYVMPGYLFNMLTSLSWVCWAWPNSVTAQQLGSGMHGLGIGAIALDWSSVSSFLGSPMGTPFFAILNVFLGFALITYVLTPAFYWGNIYNARTFPIFSSDFFTSTGQTYNVSAVITENFQLDEPAYNAYGRLHISTFFAVSYGVGFAALAATISHVALFHGREIWQRYKNTLNEKDDVHTRLMRAYKEVPQAYFVGLLISMIIISILGCEIFIDQLQLRWWGVLLACGIAFFFTLPLGVICATTNQLPGLNIITELIIGYVYPGRPVANVCFKTYGFISMTQAISFLADFKLGHYMKIPPRSMFHAQVVGTVIAAVVTLTTAWWQILTIAYICQPELLPPNSPWTCPGDRVFYDASVIWGLIGPKRMFGALGLYKAINWFFLIGLLAPVPVWLLTKVFPNQKWLFYINMPILIGATGGMPPATSINYTAWFLVGFISNYVLFKYRKAWWQRYNYVLSAALDAGLAFMGVTLYFCLQYENIGINWWGVNLDNCPLATCPTAPGIAVDGCPVF</sequence>
<keyword evidence="4 10" id="KW-0812">Transmembrane</keyword>
<dbReference type="Proteomes" id="UP001497512">
    <property type="component" value="Chromosome 8"/>
</dbReference>
<feature type="transmembrane region" description="Helical" evidence="10">
    <location>
        <begin position="615"/>
        <end position="633"/>
    </location>
</feature>
<evidence type="ECO:0000256" key="7">
    <source>
        <dbReference type="ARBA" id="ARBA00022989"/>
    </source>
</evidence>
<feature type="transmembrane region" description="Helical" evidence="10">
    <location>
        <begin position="693"/>
        <end position="712"/>
    </location>
</feature>
<comment type="subcellular location">
    <subcellularLocation>
        <location evidence="1">Membrane</location>
        <topology evidence="1">Multi-pass membrane protein</topology>
    </subcellularLocation>
</comment>
<feature type="transmembrane region" description="Helical" evidence="10">
    <location>
        <begin position="135"/>
        <end position="161"/>
    </location>
</feature>
<evidence type="ECO:0000256" key="8">
    <source>
        <dbReference type="ARBA" id="ARBA00023136"/>
    </source>
</evidence>
<dbReference type="Pfam" id="PF03169">
    <property type="entry name" value="OPT"/>
    <property type="match status" value="1"/>
</dbReference>
<feature type="transmembrane region" description="Helical" evidence="10">
    <location>
        <begin position="376"/>
        <end position="398"/>
    </location>
</feature>
<evidence type="ECO:0000256" key="4">
    <source>
        <dbReference type="ARBA" id="ARBA00022692"/>
    </source>
</evidence>
<keyword evidence="6" id="KW-0653">Protein transport</keyword>
<evidence type="ECO:0000256" key="5">
    <source>
        <dbReference type="ARBA" id="ARBA00022856"/>
    </source>
</evidence>
<dbReference type="InterPro" id="IPR004648">
    <property type="entry name" value="Oligpept_transpt"/>
</dbReference>